<dbReference type="AlphaFoldDB" id="A0A9J7ASR3"/>
<keyword evidence="3" id="KW-0732">Signal</keyword>
<dbReference type="GO" id="GO:0006508">
    <property type="term" value="P:proteolysis"/>
    <property type="evidence" value="ECO:0007669"/>
    <property type="project" value="UniProtKB-KW"/>
</dbReference>
<dbReference type="InterPro" id="IPR009003">
    <property type="entry name" value="Peptidase_S1_PA"/>
</dbReference>
<evidence type="ECO:0000313" key="4">
    <source>
        <dbReference type="EMBL" id="UUX49537.1"/>
    </source>
</evidence>
<protein>
    <submittedName>
        <fullName evidence="4">Trypsin-like peptidase domain-containing protein</fullName>
    </submittedName>
</protein>
<dbReference type="KEGG" id="naci:NUH88_19325"/>
<keyword evidence="5" id="KW-1185">Reference proteome</keyword>
<dbReference type="Gene3D" id="2.40.10.120">
    <property type="match status" value="1"/>
</dbReference>
<name>A0A9J7ASR3_9PROT</name>
<keyword evidence="1" id="KW-0645">Protease</keyword>
<sequence length="231" mass="24013">MKGIWRWAGTALLIHALLFWPGIAAAQTDARAAWSVASPSIFEVEPTWPGYARPGFGAPAGTAPEGTGIAVLKSGVIATALHVVAKATEIHVRAPDGTVLPAELLRADPRTDLAFLRIDAETVPIRLAEDRPETGAPVCALSNAFGLGIGITCGVVSANRRSGVGFNRVEDFLQTDAALNPGSSGGALVDLEGRLVGLLSAIFTKDSDANIGVNFAVSTELLLKSVPPELR</sequence>
<accession>A0A9J7ASR3</accession>
<dbReference type="RefSeq" id="WP_257768265.1">
    <property type="nucleotide sequence ID" value="NZ_CP102480.1"/>
</dbReference>
<evidence type="ECO:0000256" key="1">
    <source>
        <dbReference type="ARBA" id="ARBA00022670"/>
    </source>
</evidence>
<dbReference type="SUPFAM" id="SSF50494">
    <property type="entry name" value="Trypsin-like serine proteases"/>
    <property type="match status" value="1"/>
</dbReference>
<keyword evidence="2" id="KW-0378">Hydrolase</keyword>
<dbReference type="EMBL" id="CP102480">
    <property type="protein sequence ID" value="UUX49537.1"/>
    <property type="molecule type" value="Genomic_DNA"/>
</dbReference>
<dbReference type="GO" id="GO:0004252">
    <property type="term" value="F:serine-type endopeptidase activity"/>
    <property type="evidence" value="ECO:0007669"/>
    <property type="project" value="InterPro"/>
</dbReference>
<reference evidence="4" key="1">
    <citation type="submission" date="2022-08" db="EMBL/GenBank/DDBJ databases">
        <title>Nisaea acidiphila sp. nov., isolated from a marine algal debris and emended description of the genus Nisaea Urios et al. 2008.</title>
        <authorList>
            <person name="Kwon K."/>
        </authorList>
    </citation>
    <scope>NUCLEOTIDE SEQUENCE</scope>
    <source>
        <strain evidence="4">MEBiC11861</strain>
    </source>
</reference>
<feature type="chain" id="PRO_5039921373" evidence="3">
    <location>
        <begin position="27"/>
        <end position="231"/>
    </location>
</feature>
<dbReference type="Pfam" id="PF13365">
    <property type="entry name" value="Trypsin_2"/>
    <property type="match status" value="1"/>
</dbReference>
<evidence type="ECO:0000313" key="5">
    <source>
        <dbReference type="Proteomes" id="UP001060336"/>
    </source>
</evidence>
<dbReference type="InterPro" id="IPR001940">
    <property type="entry name" value="Peptidase_S1C"/>
</dbReference>
<dbReference type="PANTHER" id="PTHR43343:SF3">
    <property type="entry name" value="PROTEASE DO-LIKE 8, CHLOROPLASTIC"/>
    <property type="match status" value="1"/>
</dbReference>
<dbReference type="PANTHER" id="PTHR43343">
    <property type="entry name" value="PEPTIDASE S12"/>
    <property type="match status" value="1"/>
</dbReference>
<dbReference type="InterPro" id="IPR051201">
    <property type="entry name" value="Chloro_Bact_Ser_Proteases"/>
</dbReference>
<organism evidence="4 5">
    <name type="scientific">Nisaea acidiphila</name>
    <dbReference type="NCBI Taxonomy" id="1862145"/>
    <lineage>
        <taxon>Bacteria</taxon>
        <taxon>Pseudomonadati</taxon>
        <taxon>Pseudomonadota</taxon>
        <taxon>Alphaproteobacteria</taxon>
        <taxon>Rhodospirillales</taxon>
        <taxon>Thalassobaculaceae</taxon>
        <taxon>Nisaea</taxon>
    </lineage>
</organism>
<feature type="signal peptide" evidence="3">
    <location>
        <begin position="1"/>
        <end position="26"/>
    </location>
</feature>
<gene>
    <name evidence="4" type="ORF">NUH88_19325</name>
</gene>
<evidence type="ECO:0000256" key="2">
    <source>
        <dbReference type="ARBA" id="ARBA00022801"/>
    </source>
</evidence>
<dbReference type="Proteomes" id="UP001060336">
    <property type="component" value="Chromosome"/>
</dbReference>
<evidence type="ECO:0000256" key="3">
    <source>
        <dbReference type="SAM" id="SignalP"/>
    </source>
</evidence>
<proteinExistence type="predicted"/>
<dbReference type="PRINTS" id="PR00834">
    <property type="entry name" value="PROTEASES2C"/>
</dbReference>